<dbReference type="OrthoDB" id="7862313at2759"/>
<proteinExistence type="predicted"/>
<dbReference type="InterPro" id="IPR016024">
    <property type="entry name" value="ARM-type_fold"/>
</dbReference>
<gene>
    <name evidence="1" type="ORF">TRFO_41459</name>
</gene>
<sequence>MFFKKQRIYVIFQIRSFLYFSFIFLKNMFEDATSHILDIFSRLRSKNYDLIISADKDLMSVRSRPDYLYSLCQILESSDDKIIKQYALYSISMFLKEMANTVDSNTIELFRQAILQIAREKTDKYVISAAVNVISTMLNVWNSPWPELHNLIFHPNENDSLYSIIRIVEVYIFKMQPTEVSQNLGYFNELMMRGLANPDLSISLESMSLFFNLAVNIRDTNFESMYREKFLELFMRIVSTNDHSLLSPFVNHVINGYEKMMILFPFDRAFEVIIQLLFSDALENNFRVLLHNFFANSFRIFNKKINLTSKDIETLFHLEEKIAVLCFEINEPLYSHLDEINMVLELLNHRLDPSSIVENTFFQVNKYMSTNDIKATGFAFMFLESAVSESNELFEPHFDQVLSLISQGFHQRNTILQQIAGRAFSKILDGNSNPIYTIKEDQIIPLKEAIFWYVHDVDPFGGFVLLLIFVDHAQNTDSIFEEVFTFISPFFVNSKDDQIQVVASMIYASLITNSVHKVLFLFPQIYQKLITFLHQIEDNSSHCTILEAVVALAQRVPKKFALHAPEIFQILFTLMHSDDISIRHDSIVCYNNLLDIIPEFIQFSPLIGEFLYENINQDWIKKLAPPYHRPWVTELHDFLNAIVSIETMCKIAVMTENPDLIKIVFDHIIQIAGTFQMTQISLSPAMQCFSNIAPLYKTEDTRIPILAQTIFNYLVQGDYGNLPSVLQALEKCITNYGIDVLGKDAASKLFSVLLTLLTNSLMMNPVVNSTNEDFFNQTVLSYPAIIIAFNNNEHTMMMIETLLNLMDPANDPSVIAYAINMLTKFISLIPEICESSQVKAFFHNFKPQIEKAPPKHLSAICNFLVTISKISHCTEFLNQQSLEIIYLLRNRLIDEKISYHIGLKENIISAISAIGYSILQQQFPFQDFIPIMLEYLPLTICYTYSTTVYSFIYQAYQYIPDHYKLIIIKIILNLLCLPYGRIIKMKIELSLLNELIRLVNHALPQGEQFSQALLELLGDQVKVDILDDTVSSVLSDITACNKAVSS</sequence>
<protein>
    <recommendedName>
        <fullName evidence="3">Importin N-terminal domain-containing protein</fullName>
    </recommendedName>
</protein>
<dbReference type="GeneID" id="94848488"/>
<dbReference type="Gene3D" id="1.25.10.10">
    <property type="entry name" value="Leucine-rich Repeat Variant"/>
    <property type="match status" value="2"/>
</dbReference>
<dbReference type="EMBL" id="MLAK01000059">
    <property type="protein sequence ID" value="OHT16892.1"/>
    <property type="molecule type" value="Genomic_DNA"/>
</dbReference>
<organism evidence="1 2">
    <name type="scientific">Tritrichomonas foetus</name>
    <dbReference type="NCBI Taxonomy" id="1144522"/>
    <lineage>
        <taxon>Eukaryota</taxon>
        <taxon>Metamonada</taxon>
        <taxon>Parabasalia</taxon>
        <taxon>Tritrichomonadida</taxon>
        <taxon>Tritrichomonadidae</taxon>
        <taxon>Tritrichomonas</taxon>
    </lineage>
</organism>
<dbReference type="InterPro" id="IPR011989">
    <property type="entry name" value="ARM-like"/>
</dbReference>
<accession>A0A1J4L4J8</accession>
<dbReference type="RefSeq" id="XP_068370028.1">
    <property type="nucleotide sequence ID" value="XM_068513784.1"/>
</dbReference>
<comment type="caution">
    <text evidence="1">The sequence shown here is derived from an EMBL/GenBank/DDBJ whole genome shotgun (WGS) entry which is preliminary data.</text>
</comment>
<evidence type="ECO:0000313" key="1">
    <source>
        <dbReference type="EMBL" id="OHT16892.1"/>
    </source>
</evidence>
<reference evidence="1" key="1">
    <citation type="submission" date="2016-10" db="EMBL/GenBank/DDBJ databases">
        <authorList>
            <person name="Benchimol M."/>
            <person name="Almeida L.G."/>
            <person name="Vasconcelos A.T."/>
            <person name="Perreira-Neves A."/>
            <person name="Rosa I.A."/>
            <person name="Tasca T."/>
            <person name="Bogo M.R."/>
            <person name="de Souza W."/>
        </authorList>
    </citation>
    <scope>NUCLEOTIDE SEQUENCE [LARGE SCALE GENOMIC DNA]</scope>
    <source>
        <strain evidence="1">K</strain>
    </source>
</reference>
<dbReference type="VEuPathDB" id="TrichDB:TRFO_41459"/>
<name>A0A1J4L4J8_9EUKA</name>
<dbReference type="SUPFAM" id="SSF48371">
    <property type="entry name" value="ARM repeat"/>
    <property type="match status" value="1"/>
</dbReference>
<evidence type="ECO:0008006" key="3">
    <source>
        <dbReference type="Google" id="ProtNLM"/>
    </source>
</evidence>
<dbReference type="Proteomes" id="UP000179807">
    <property type="component" value="Unassembled WGS sequence"/>
</dbReference>
<evidence type="ECO:0000313" key="2">
    <source>
        <dbReference type="Proteomes" id="UP000179807"/>
    </source>
</evidence>
<dbReference type="AlphaFoldDB" id="A0A1J4L4J8"/>
<keyword evidence="2" id="KW-1185">Reference proteome</keyword>